<gene>
    <name evidence="6" type="ORF">ACH49Z_27395</name>
</gene>
<proteinExistence type="predicted"/>
<sequence length="3525" mass="369604">MHTARRPFHGSRRRRSGSPLFAQLLTAAVESAATEVAIRFNPTGDPADQREITYQELDEGSSRLARELIERGIGPGDVVAIGLVRSPESVLAIWAIAKTGAAHVPIDPGLPADRIDRLAAGSGAALGLTTSRYRSALGRSLYWMELDDPVQAERISRRARHPISYADRVRMLDARHPAYIAYTSGPDGEHTGVVVPHSGLAPVITAATDHYGITSDSRVAHMCSPDTDISVLELLLTFTSGATLVLVPAGTPGGRQLTDLLAREQVTHVLSTPAVLAPVDPAGLTDLQVVTAIGGACGFEPIGRWAHERNFFTGYGRTEAGGLATGPATTKPGAPITVGAALNGSGLFVLDARLRPVPIGVVGELYLSGPALAHGYLERRGLTAQHFVAAPFGAELGRPGARMYRTGDLVRRIVTPRGEEIEYLGRTGSRVAGRGEVPQPDGEVGPGVPPERSPGLDGGEVASMGGREWGAPAVNGAGPGLDPAHGAGHAGPREGRRAAGPARDSPAAGPEGRRGVPPAQGRGAGREAVPAGSGGDSFPNALPERSPGFGAGAVPVASAGEVEQGVLPQRSRGPGGRETAASAGEVERAALPERPWGFGAGAVPVASAGEVEQAVLPQRSRGPGGREAAASAGEVERVALPQRSRGPGGREAAASAGEAGRAALPERSRGPAGQELPVRGRRFDLGGLSRTSRGFESAGVPPVPGRESGGGGQQGTGLEFGGELPPASGREFDGQRLPGTAPGVESGEVSPVAGREFDGERLPGTSPEPGGGGVSPGTGRVFDGGGSPGTSPELRGGEVPSVSGHVFGRGGQQGTGHGFGGELPPASGREFDGRRLPGTSPELESGEVPSVSGGEFDRGGFPEAPAELGGGRVPPVSGGEFDQLGFPGTSARLGGGDVPPAPARGFGPGALPRNGGGSGRGEIPPRRDGAPDRPALPQRSRGFAGEVAGSVAGEAVRDARPEYGRADRPAESPARRSEQVAPPEDRRGFREEAAPVPVGQPGHRAQHGHARGFGGPASPPIPADGIGAVPATPILAEYLAGGVHPGFAQTAVLALPEGIDRAWTAAVLGAVVERHDMLRARLVAEDGQFRWEVPDSGPVGAGWLLAEVEVPAGTRPAEVAAIAGSTMHTTVARLDPLGGRMVAATRLCRPGARDALLLAVHHYVIDSVSWQVLLGDLARAWAQVAGRRRPELPAVPTSFRRWAQAAIEPVAPRDSELAHWREVLATPDPLLGVRAIDPTTDTHASVHRFLVEVPADTAEVVLTGVPALYRTNPEAPLLAALALAVRNWRSRRGVDCATTRVRLHGDGRVDSGLPGSDLTRTVGWFDTAYPVALDLTEIDPRAALAAGPVTAALLRSVKEQLVAAPRPLGFGLLRRSAPAEFDGRVAQIGFAWMGRFAAGALPGNDETAWLPLGELGGLETAFDPDMPAETVIDVEAVAAGDGRITASFGYAVDIVDEPAVRELADEWLAAVNAIARHIADPAAGGLTPSDLPLVRVGQRELDTWRAEHPGLVDVLPLAPLGAGLFFRSHFTVDGPDDYVMLFAVELGGVIDLDRLHRAAQGLVDRHPVLRTAFVTAADGSPVQLVRETVTVPWRVADDVGDYEIPELLETERLTRFALDTAPLLRITVYRTVSGRTHLVLAAHQLLFDGRSAPILLADLLALYARHGDPAALPRPPAYRDHLEWLARQDTTAGRARWAEALRGARPTELAPVLAAPTQPETGIGKVDLALGDTETAAMTAYAAAAGVTVETVVRALWALLLAGLTGRRDIVFGAVVSGRSAGPSGVDRMAGLFANTVPMRVRFEPGWTVRDLLTRIEAEQDALRDHHHLSAADTAPGAAGLFDTLLAYDAHPVGAARLPGAAGGVDGLEVLELTTHSHTHYPVTLVAESADRLLLRLWYRRELIAESAADALSVLLHALVGQLLAVPAELGTTPAADWWRPPGALVGRAELPADRPRPAAPSGRCGQVTRELSIDLLDSLNDIATYQETTAFTVIQAALAILLARLSGHRDIAVGAFNTRHAGAGLSVLHTDLDPALRFDELLGTARVAGGALFETGGRGTERLGQLIDTVRTAAGQPPFRVLLATTDAPARLPDMLDLRVDLLDTGAEARLTFTYTSDLFDAPTLGDHADRLLRILHAVAADPYRIVGDIDLLAPGERDLVLREWNSGGVRVPAVTLADLIEAQARLRPRSPAVRSGGTVLSFAELLSRSYQVARALIAAGAGPETLVAVAVPRTEELPVALLGVLLSGAGYLPIDTTYPRERLESVLAEAPPAAVLTTAAERAAIPAVHAPVILLADTVHRSTEPVTDADRRAPLRPDNLAYVIHTSGSTGSPRAVAVAHRNVVELFANTQLLFEFDDTDVWTLFHSVAFDFSVWELWCALASGGSVVVVDGPTAHAPEELRELLVRERVTVLNQTPSAFYRLAEADRLAHGTGALALRYVVFGGEALDLRRLRSWYERHGGPETDGPWLVNMYGLTETTVHASFLALDEKLVDNPAGVIGRALPGLDAFVLDERLHPAPVGVPGEIYVSGRQLARGYPGSPGLTATRFVADPFGAPGSRMYRSGDICRWAAFGGRADLEYAGRAAAQVQLRGFRIELGEVEAALLRCPGVGRAVALVRADEMAGDRLLGYAVPAAEEDAVLDPGLLREQVAEFLPEYMVPEALVVVEELPLTPHGKLDRDALPVPAVAGRAPYTAPAGRVETVVAGVFAELLGVERVGAEDDFFVLGGNSLTATRAVARINEALSAELVVRELFEAPTVAALAARVIPGVLPQVERPALARVDRPERIPLSPRQLRLWPGDRLVPDSAAHNIPLAIGLDGALDTSALRYALSDVLERHEVLRTRYPGGPDGVPYQEILPVAQALRGGLESETTEDALGRIGELLAAGFDVTTQVPVRGLLLTTGPDRHVLALVVHRIAVDPASLAPLARDLMTAYLARVGGESPRWSPLSIQYADYAIWHGAVLGDSADENSVAAAQSAYWRDRLRGATGQAELPLDRPRPAMPSLRGAGTGFTVSAEVHEGLDRLARDRGATLFMVLHAAVSVLLHQLTGAEDIAVGTTVTGRGERALDGLVGMFANTLALRTRVDTARPFAELLDETRETGLSAFDRADLPFEQVVEVAAPDRAAERNPLFSVVLAVGNDEQVALKLPGLSVWSLDCRELTATFDLRVDIDPGRDADGAPAELHAVLTYPTDLFDEGTVRSFARRLRRILTAVAADPLVAVGDIDYADAPELPRSLPPAEQPVPAATAGTALAQTLSASVEDDPEGPAVVCGETVVSYRELDARSSRLARVLIARGYGPGTGLVSALERGVDAVVATWAVLKAGATLVPGDAVEVAAAADLVVAAGLAVGRAPAVPHLEWLLLDDAEIAAEIAAESPRPVTYAHRVRPLRGSDPVVVDGTGRQVSYDQLATAVARMHTVTGLTYEARTYRAGRGDSPSAVLETVAAGAAGASVVLLPAAHPDPTPAGEWITHLWSDSAGLAVLDPGDLADLTTLVLDEQDEPGPAWSGIGTVLDLPTLLS</sequence>
<feature type="compositionally biased region" description="Low complexity" evidence="4">
    <location>
        <begin position="932"/>
        <end position="954"/>
    </location>
</feature>
<feature type="region of interest" description="Disordered" evidence="4">
    <location>
        <begin position="615"/>
        <end position="1018"/>
    </location>
</feature>
<dbReference type="Pfam" id="PF00501">
    <property type="entry name" value="AMP-binding"/>
    <property type="match status" value="3"/>
</dbReference>
<dbReference type="EMBL" id="JBIRYL010000014">
    <property type="protein sequence ID" value="MFI2233578.1"/>
    <property type="molecule type" value="Genomic_DNA"/>
</dbReference>
<feature type="compositionally biased region" description="Low complexity" evidence="4">
    <location>
        <begin position="903"/>
        <end position="912"/>
    </location>
</feature>
<dbReference type="SUPFAM" id="SSF47336">
    <property type="entry name" value="ACP-like"/>
    <property type="match status" value="1"/>
</dbReference>
<dbReference type="InterPro" id="IPR029058">
    <property type="entry name" value="AB_hydrolase_fold"/>
</dbReference>
<comment type="caution">
    <text evidence="6">The sequence shown here is derived from an EMBL/GenBank/DDBJ whole genome shotgun (WGS) entry which is preliminary data.</text>
</comment>
<dbReference type="NCBIfam" id="TIGR01733">
    <property type="entry name" value="AA-adenyl-dom"/>
    <property type="match status" value="1"/>
</dbReference>
<dbReference type="CDD" id="cd17643">
    <property type="entry name" value="A_NRPS_Cytc1-like"/>
    <property type="match status" value="1"/>
</dbReference>
<evidence type="ECO:0000259" key="5">
    <source>
        <dbReference type="PROSITE" id="PS50075"/>
    </source>
</evidence>
<feature type="compositionally biased region" description="Basic and acidic residues" evidence="4">
    <location>
        <begin position="955"/>
        <end position="993"/>
    </location>
</feature>
<feature type="region of interest" description="Disordered" evidence="4">
    <location>
        <begin position="425"/>
        <end position="588"/>
    </location>
</feature>
<evidence type="ECO:0000256" key="4">
    <source>
        <dbReference type="SAM" id="MobiDB-lite"/>
    </source>
</evidence>
<name>A0ABW7W481_9NOCA</name>
<dbReference type="Gene3D" id="3.30.559.30">
    <property type="entry name" value="Nonribosomal peptide synthetase, condensation domain"/>
    <property type="match status" value="4"/>
</dbReference>
<feature type="compositionally biased region" description="Gly residues" evidence="4">
    <location>
        <begin position="707"/>
        <end position="720"/>
    </location>
</feature>
<dbReference type="Gene3D" id="3.40.50.1820">
    <property type="entry name" value="alpha/beta hydrolase"/>
    <property type="match status" value="1"/>
</dbReference>
<dbReference type="Gene3D" id="3.30.559.10">
    <property type="entry name" value="Chloramphenicol acetyltransferase-like domain"/>
    <property type="match status" value="3"/>
</dbReference>
<dbReference type="SMART" id="SM00823">
    <property type="entry name" value="PKS_PP"/>
    <property type="match status" value="1"/>
</dbReference>
<dbReference type="Gene3D" id="3.40.50.12780">
    <property type="entry name" value="N-terminal domain of ligase-like"/>
    <property type="match status" value="2"/>
</dbReference>
<evidence type="ECO:0000256" key="3">
    <source>
        <dbReference type="ARBA" id="ARBA00022553"/>
    </source>
</evidence>
<dbReference type="PROSITE" id="PS00455">
    <property type="entry name" value="AMP_BINDING"/>
    <property type="match status" value="1"/>
</dbReference>
<dbReference type="Proteomes" id="UP001611494">
    <property type="component" value="Unassembled WGS sequence"/>
</dbReference>
<protein>
    <submittedName>
        <fullName evidence="6">Amino acid adenylation domain-containing protein</fullName>
    </submittedName>
</protein>
<dbReference type="InterPro" id="IPR000873">
    <property type="entry name" value="AMP-dep_synth/lig_dom"/>
</dbReference>
<dbReference type="SUPFAM" id="SSF56801">
    <property type="entry name" value="Acetyl-CoA synthetase-like"/>
    <property type="match status" value="3"/>
</dbReference>
<dbReference type="Gene3D" id="3.30.300.30">
    <property type="match status" value="1"/>
</dbReference>
<feature type="compositionally biased region" description="Low complexity" evidence="4">
    <location>
        <begin position="650"/>
        <end position="663"/>
    </location>
</feature>
<dbReference type="PROSITE" id="PS50075">
    <property type="entry name" value="CARRIER"/>
    <property type="match status" value="1"/>
</dbReference>
<dbReference type="CDD" id="cd19540">
    <property type="entry name" value="LCL_NRPS-like"/>
    <property type="match status" value="1"/>
</dbReference>
<dbReference type="InterPro" id="IPR025110">
    <property type="entry name" value="AMP-bd_C"/>
</dbReference>
<dbReference type="InterPro" id="IPR009081">
    <property type="entry name" value="PP-bd_ACP"/>
</dbReference>
<dbReference type="Pfam" id="PF00668">
    <property type="entry name" value="Condensation"/>
    <property type="match status" value="3"/>
</dbReference>
<feature type="domain" description="Carrier" evidence="5">
    <location>
        <begin position="2698"/>
        <end position="2773"/>
    </location>
</feature>
<dbReference type="InterPro" id="IPR023213">
    <property type="entry name" value="CAT-like_dom_sf"/>
</dbReference>
<dbReference type="SUPFAM" id="SSF52777">
    <property type="entry name" value="CoA-dependent acyltransferases"/>
    <property type="match status" value="7"/>
</dbReference>
<dbReference type="Pfam" id="PF00550">
    <property type="entry name" value="PP-binding"/>
    <property type="match status" value="1"/>
</dbReference>
<dbReference type="Gene3D" id="2.30.38.10">
    <property type="entry name" value="Luciferase, Domain 3"/>
    <property type="match status" value="1"/>
</dbReference>
<reference evidence="6 7" key="1">
    <citation type="submission" date="2024-10" db="EMBL/GenBank/DDBJ databases">
        <title>The Natural Products Discovery Center: Release of the First 8490 Sequenced Strains for Exploring Actinobacteria Biosynthetic Diversity.</title>
        <authorList>
            <person name="Kalkreuter E."/>
            <person name="Kautsar S.A."/>
            <person name="Yang D."/>
            <person name="Bader C.D."/>
            <person name="Teijaro C.N."/>
            <person name="Fluegel L."/>
            <person name="Davis C.M."/>
            <person name="Simpson J.R."/>
            <person name="Lauterbach L."/>
            <person name="Steele A.D."/>
            <person name="Gui C."/>
            <person name="Meng S."/>
            <person name="Li G."/>
            <person name="Viehrig K."/>
            <person name="Ye F."/>
            <person name="Su P."/>
            <person name="Kiefer A.F."/>
            <person name="Nichols A."/>
            <person name="Cepeda A.J."/>
            <person name="Yan W."/>
            <person name="Fan B."/>
            <person name="Jiang Y."/>
            <person name="Adhikari A."/>
            <person name="Zheng C.-J."/>
            <person name="Schuster L."/>
            <person name="Cowan T.M."/>
            <person name="Smanski M.J."/>
            <person name="Chevrette M.G."/>
            <person name="De Carvalho L.P.S."/>
            <person name="Shen B."/>
        </authorList>
    </citation>
    <scope>NUCLEOTIDE SEQUENCE [LARGE SCALE GENOMIC DNA]</scope>
    <source>
        <strain evidence="6 7">NPDC019377</strain>
    </source>
</reference>
<feature type="compositionally biased region" description="Gly residues" evidence="4">
    <location>
        <begin position="769"/>
        <end position="788"/>
    </location>
</feature>
<dbReference type="InterPro" id="IPR036736">
    <property type="entry name" value="ACP-like_sf"/>
</dbReference>
<dbReference type="PANTHER" id="PTHR45527">
    <property type="entry name" value="NONRIBOSOMAL PEPTIDE SYNTHETASE"/>
    <property type="match status" value="1"/>
</dbReference>
<evidence type="ECO:0000256" key="2">
    <source>
        <dbReference type="ARBA" id="ARBA00022450"/>
    </source>
</evidence>
<dbReference type="InterPro" id="IPR020806">
    <property type="entry name" value="PKS_PP-bd"/>
</dbReference>
<comment type="cofactor">
    <cofactor evidence="1">
        <name>pantetheine 4'-phosphate</name>
        <dbReference type="ChEBI" id="CHEBI:47942"/>
    </cofactor>
</comment>
<evidence type="ECO:0000313" key="6">
    <source>
        <dbReference type="EMBL" id="MFI2233578.1"/>
    </source>
</evidence>
<keyword evidence="3" id="KW-0597">Phosphoprotein</keyword>
<dbReference type="PANTHER" id="PTHR45527:SF14">
    <property type="entry name" value="PLIPASTATIN SYNTHASE SUBUNIT B"/>
    <property type="match status" value="1"/>
</dbReference>
<dbReference type="InterPro" id="IPR010071">
    <property type="entry name" value="AA_adenyl_dom"/>
</dbReference>
<dbReference type="Gene3D" id="3.40.50.980">
    <property type="match status" value="2"/>
</dbReference>
<dbReference type="RefSeq" id="WP_397065861.1">
    <property type="nucleotide sequence ID" value="NZ_JBIRYL010000014.1"/>
</dbReference>
<evidence type="ECO:0000256" key="1">
    <source>
        <dbReference type="ARBA" id="ARBA00001957"/>
    </source>
</evidence>
<accession>A0ABW7W481</accession>
<organism evidence="6 7">
    <name type="scientific">Nocardia testacea</name>
    <dbReference type="NCBI Taxonomy" id="248551"/>
    <lineage>
        <taxon>Bacteria</taxon>
        <taxon>Bacillati</taxon>
        <taxon>Actinomycetota</taxon>
        <taxon>Actinomycetes</taxon>
        <taxon>Mycobacteriales</taxon>
        <taxon>Nocardiaceae</taxon>
        <taxon>Nocardia</taxon>
    </lineage>
</organism>
<keyword evidence="7" id="KW-1185">Reference proteome</keyword>
<dbReference type="InterPro" id="IPR001242">
    <property type="entry name" value="Condensation_dom"/>
</dbReference>
<dbReference type="InterPro" id="IPR045851">
    <property type="entry name" value="AMP-bd_C_sf"/>
</dbReference>
<dbReference type="Pfam" id="PF13193">
    <property type="entry name" value="AMP-binding_C"/>
    <property type="match status" value="1"/>
</dbReference>
<keyword evidence="2" id="KW-0596">Phosphopantetheine</keyword>
<dbReference type="InterPro" id="IPR020845">
    <property type="entry name" value="AMP-binding_CS"/>
</dbReference>
<feature type="compositionally biased region" description="Gly residues" evidence="4">
    <location>
        <begin position="807"/>
        <end position="821"/>
    </location>
</feature>
<evidence type="ECO:0000313" key="7">
    <source>
        <dbReference type="Proteomes" id="UP001611494"/>
    </source>
</evidence>
<dbReference type="InterPro" id="IPR042099">
    <property type="entry name" value="ANL_N_sf"/>
</dbReference>